<feature type="region of interest" description="Disordered" evidence="1">
    <location>
        <begin position="366"/>
        <end position="387"/>
    </location>
</feature>
<evidence type="ECO:0000259" key="2">
    <source>
        <dbReference type="Pfam" id="PF01936"/>
    </source>
</evidence>
<evidence type="ECO:0000313" key="4">
    <source>
        <dbReference type="Proteomes" id="UP000821866"/>
    </source>
</evidence>
<sequence>MSISAPDSIFDTGATLESYLSIPPVKESPWLFSSLLAILHPEGPACPPKKLLRVQQVANPPHDLAAHRSDFCLLENHPTYAPLCLFPPPPSLSLDSFAIYLLVCVDNRSLQVAVMHRYLRYCAYHYLYLRRSGGSSTAAPRRGVHRKRPSLLPSLRPLLDVMSWRSADRPKDYYQERRRNGAGREDFEEPCYCGPPSSHGQRFGGQTSRRGHGPPNSYNYDRGRQYDASRGGRHGVYPADVHQRYGYSGRGGYHRQQYENAPPHDPYERNVRGHARHYRGRPPRGVVHPGVCTTSRGGWSRCSDALVHHRKGNAPLTAGESLLNFKRTVNRMNSDYDRSVLSESCAYSVSETGDARSQYNEDNYAAHWHGDGAGGTTSSPSRDDSIDCKEAVRRGGPLPRDVGFRRRGRPFVARGVSSLTSLISVLWDIENCAVPNGVPAYQIVLKVRQTFYVGYREGDFVVACDTARMSPTVVAELNEAQVTVIHVPGGQKNAADDKLRTVLRRFSDAHKLTNSRIVLISGDGDFAAEIHEMRYTNLIEVVLIHNEQAKRALRDAATESISYREFLADLSNRKRSAPKVVRTLQFDTRNEAKNKGTKQDLKKSVPAVVDYDKERQMRDELTNTEMRAEEQSALSPSYRTKVGLLVAREPMNAEFWKRYLSRLNIPKDFTLEAAYEDQAAIYEAQLAQFLKTISDLPQSPQKADNATTTEIARLKRASVVYGVKSKILKTLSERQVLFVTSSPGSRTALEVASYAQDLDLRVISVQFSDLSAEQCSKNAVSMSGLGPVQCWLNPKQPIKSECTVVVTSARHFFQEFVRREVDFSDFKVIIVDELEKESAYQRVALAIIRKHFVSRVSVILCGNESDACTQIQEELFLKSQDVVRGALTFPVEIINKEKPANRVMACISTALEFCQTSEVFVGGDVLVFLPSLADAILADGILRHKIREEDIGVPITHEVLSTSSPASPQSPRKGCWRVIFTAECPDAVLSTLQVRCVVDSGLTLRTIYQNGTFVMQLACVTKVEAEKRRTLAGQHESGTCYRLYDKPAQSYSLQADLYDSKYLEDIVLRLSTQKTSSDTFILDELFSKSLLEQVKSALKQIEAFDSQEQMTDLGARLCQISLPPRVGMLVLRSIGKAPSIDAVLLSLLVFEDMLLAYRPLKEDGSQHDFPVSEGASVFSGVIQRYKDWLVVPKKMKRSWCDVNGVNEAFMTYLHNAVQRVQQEFTEFQGRNLGADCAKEEKTATITLSELLAQSFPEGVLEACEHGYKHPIFGDELQVSPLSLFDTEATKPQKVVCCLFAQAIEEKLRARSDGAKGYLELDTAGQCITIRGHEKYCSEAQECLQNIVK</sequence>
<dbReference type="Gene3D" id="3.40.50.300">
    <property type="entry name" value="P-loop containing nucleotide triphosphate hydrolases"/>
    <property type="match status" value="1"/>
</dbReference>
<dbReference type="GO" id="GO:0071013">
    <property type="term" value="C:catalytic step 2 spliceosome"/>
    <property type="evidence" value="ECO:0007669"/>
    <property type="project" value="TreeGrafter"/>
</dbReference>
<gene>
    <name evidence="3" type="ORF">HPB51_000236</name>
</gene>
<accession>A0A9J6EVL7</accession>
<dbReference type="InterPro" id="IPR021139">
    <property type="entry name" value="NYN"/>
</dbReference>
<dbReference type="Gene3D" id="3.40.50.1010">
    <property type="entry name" value="5'-nuclease"/>
    <property type="match status" value="1"/>
</dbReference>
<keyword evidence="4" id="KW-1185">Reference proteome</keyword>
<dbReference type="GO" id="GO:0003723">
    <property type="term" value="F:RNA binding"/>
    <property type="evidence" value="ECO:0007669"/>
    <property type="project" value="TreeGrafter"/>
</dbReference>
<dbReference type="Proteomes" id="UP000821866">
    <property type="component" value="Chromosome 1"/>
</dbReference>
<proteinExistence type="predicted"/>
<reference evidence="3" key="1">
    <citation type="journal article" date="2020" name="Cell">
        <title>Large-Scale Comparative Analyses of Tick Genomes Elucidate Their Genetic Diversity and Vector Capacities.</title>
        <authorList>
            <consortium name="Tick Genome and Microbiome Consortium (TIGMIC)"/>
            <person name="Jia N."/>
            <person name="Wang J."/>
            <person name="Shi W."/>
            <person name="Du L."/>
            <person name="Sun Y."/>
            <person name="Zhan W."/>
            <person name="Jiang J.F."/>
            <person name="Wang Q."/>
            <person name="Zhang B."/>
            <person name="Ji P."/>
            <person name="Bell-Sakyi L."/>
            <person name="Cui X.M."/>
            <person name="Yuan T.T."/>
            <person name="Jiang B.G."/>
            <person name="Yang W.F."/>
            <person name="Lam T.T."/>
            <person name="Chang Q.C."/>
            <person name="Ding S.J."/>
            <person name="Wang X.J."/>
            <person name="Zhu J.G."/>
            <person name="Ruan X.D."/>
            <person name="Zhao L."/>
            <person name="Wei J.T."/>
            <person name="Ye R.Z."/>
            <person name="Que T.C."/>
            <person name="Du C.H."/>
            <person name="Zhou Y.H."/>
            <person name="Cheng J.X."/>
            <person name="Dai P.F."/>
            <person name="Guo W.B."/>
            <person name="Han X.H."/>
            <person name="Huang E.J."/>
            <person name="Li L.F."/>
            <person name="Wei W."/>
            <person name="Gao Y.C."/>
            <person name="Liu J.Z."/>
            <person name="Shao H.Z."/>
            <person name="Wang X."/>
            <person name="Wang C.C."/>
            <person name="Yang T.C."/>
            <person name="Huo Q.B."/>
            <person name="Li W."/>
            <person name="Chen H.Y."/>
            <person name="Chen S.E."/>
            <person name="Zhou L.G."/>
            <person name="Ni X.B."/>
            <person name="Tian J.H."/>
            <person name="Sheng Y."/>
            <person name="Liu T."/>
            <person name="Pan Y.S."/>
            <person name="Xia L.Y."/>
            <person name="Li J."/>
            <person name="Zhao F."/>
            <person name="Cao W.C."/>
        </authorList>
    </citation>
    <scope>NUCLEOTIDE SEQUENCE</scope>
    <source>
        <strain evidence="3">Rmic-2018</strain>
    </source>
</reference>
<dbReference type="EMBL" id="JABSTU010000001">
    <property type="protein sequence ID" value="KAH8038263.1"/>
    <property type="molecule type" value="Genomic_DNA"/>
</dbReference>
<dbReference type="InterPro" id="IPR027417">
    <property type="entry name" value="P-loop_NTPase"/>
</dbReference>
<dbReference type="GO" id="GO:0003724">
    <property type="term" value="F:RNA helicase activity"/>
    <property type="evidence" value="ECO:0007669"/>
    <property type="project" value="TreeGrafter"/>
</dbReference>
<comment type="caution">
    <text evidence="3">The sequence shown here is derived from an EMBL/GenBank/DDBJ whole genome shotgun (WGS) entry which is preliminary data.</text>
</comment>
<feature type="compositionally biased region" description="Polar residues" evidence="1">
    <location>
        <begin position="198"/>
        <end position="208"/>
    </location>
</feature>
<dbReference type="VEuPathDB" id="VectorBase:LOC119179364"/>
<dbReference type="SUPFAM" id="SSF52540">
    <property type="entry name" value="P-loop containing nucleoside triphosphate hydrolases"/>
    <property type="match status" value="1"/>
</dbReference>
<dbReference type="GO" id="GO:0000390">
    <property type="term" value="P:spliceosomal complex disassembly"/>
    <property type="evidence" value="ECO:0007669"/>
    <property type="project" value="TreeGrafter"/>
</dbReference>
<dbReference type="Pfam" id="PF01936">
    <property type="entry name" value="NYN"/>
    <property type="match status" value="1"/>
</dbReference>
<organism evidence="3 4">
    <name type="scientific">Rhipicephalus microplus</name>
    <name type="common">Cattle tick</name>
    <name type="synonym">Boophilus microplus</name>
    <dbReference type="NCBI Taxonomy" id="6941"/>
    <lineage>
        <taxon>Eukaryota</taxon>
        <taxon>Metazoa</taxon>
        <taxon>Ecdysozoa</taxon>
        <taxon>Arthropoda</taxon>
        <taxon>Chelicerata</taxon>
        <taxon>Arachnida</taxon>
        <taxon>Acari</taxon>
        <taxon>Parasitiformes</taxon>
        <taxon>Ixodida</taxon>
        <taxon>Ixodoidea</taxon>
        <taxon>Ixodidae</taxon>
        <taxon>Rhipicephalinae</taxon>
        <taxon>Rhipicephalus</taxon>
        <taxon>Boophilus</taxon>
    </lineage>
</organism>
<dbReference type="CDD" id="cd10910">
    <property type="entry name" value="PIN_limkain_b1_N_like"/>
    <property type="match status" value="1"/>
</dbReference>
<name>A0A9J6EVL7_RHIMP</name>
<dbReference type="VEuPathDB" id="VectorBase:LOC119159494"/>
<evidence type="ECO:0000256" key="1">
    <source>
        <dbReference type="SAM" id="MobiDB-lite"/>
    </source>
</evidence>
<reference evidence="3" key="2">
    <citation type="submission" date="2021-09" db="EMBL/GenBank/DDBJ databases">
        <authorList>
            <person name="Jia N."/>
            <person name="Wang J."/>
            <person name="Shi W."/>
            <person name="Du L."/>
            <person name="Sun Y."/>
            <person name="Zhan W."/>
            <person name="Jiang J."/>
            <person name="Wang Q."/>
            <person name="Zhang B."/>
            <person name="Ji P."/>
            <person name="Sakyi L.B."/>
            <person name="Cui X."/>
            <person name="Yuan T."/>
            <person name="Jiang B."/>
            <person name="Yang W."/>
            <person name="Lam T.T.-Y."/>
            <person name="Chang Q."/>
            <person name="Ding S."/>
            <person name="Wang X."/>
            <person name="Zhu J."/>
            <person name="Ruan X."/>
            <person name="Zhao L."/>
            <person name="Wei J."/>
            <person name="Que T."/>
            <person name="Du C."/>
            <person name="Cheng J."/>
            <person name="Dai P."/>
            <person name="Han X."/>
            <person name="Huang E."/>
            <person name="Gao Y."/>
            <person name="Liu J."/>
            <person name="Shao H."/>
            <person name="Ye R."/>
            <person name="Li L."/>
            <person name="Wei W."/>
            <person name="Wang X."/>
            <person name="Wang C."/>
            <person name="Huo Q."/>
            <person name="Li W."/>
            <person name="Guo W."/>
            <person name="Chen H."/>
            <person name="Chen S."/>
            <person name="Zhou L."/>
            <person name="Zhou L."/>
            <person name="Ni X."/>
            <person name="Tian J."/>
            <person name="Zhou Y."/>
            <person name="Sheng Y."/>
            <person name="Liu T."/>
            <person name="Pan Y."/>
            <person name="Xia L."/>
            <person name="Li J."/>
            <person name="Zhao F."/>
            <person name="Cao W."/>
        </authorList>
    </citation>
    <scope>NUCLEOTIDE SEQUENCE</scope>
    <source>
        <strain evidence="3">Rmic-2018</strain>
        <tissue evidence="3">Larvae</tissue>
    </source>
</reference>
<evidence type="ECO:0000313" key="3">
    <source>
        <dbReference type="EMBL" id="KAH8038263.1"/>
    </source>
</evidence>
<feature type="domain" description="NYN" evidence="2">
    <location>
        <begin position="423"/>
        <end position="562"/>
    </location>
</feature>
<feature type="region of interest" description="Disordered" evidence="1">
    <location>
        <begin position="196"/>
        <end position="238"/>
    </location>
</feature>
<dbReference type="PANTHER" id="PTHR18934">
    <property type="entry name" value="ATP-DEPENDENT RNA HELICASE"/>
    <property type="match status" value="1"/>
</dbReference>
<dbReference type="GO" id="GO:0004540">
    <property type="term" value="F:RNA nuclease activity"/>
    <property type="evidence" value="ECO:0007669"/>
    <property type="project" value="InterPro"/>
</dbReference>
<protein>
    <recommendedName>
        <fullName evidence="2">NYN domain-containing protein</fullName>
    </recommendedName>
</protein>
<dbReference type="PANTHER" id="PTHR18934:SF85">
    <property type="entry name" value="ATP-DEPENDENT RNA HELICASE DHX8"/>
    <property type="match status" value="1"/>
</dbReference>